<sequence length="690" mass="76965">MTVALFGEHLPDQFPAIASTLSSQLSLESDLSSFLADRAALERDYAAKLQSINKKYREKFSKRQQDYTVGSSPTREFKGEASTLANHVNLLIATTESTCSQHISLADSIEKVSNDMATSQKKREEIRKKHVQFSQKLLSDRDKVYNDRTRSKQKYDDLCHEVEAHRQKRERAEAGDRHADRAAKGFESARVDMWNGKCLAKRNNSPSQAPVLIPGSDDSFGRKNMYLISISLSNRAKDKFYREDLPALENSLQSLWTLTTRRIVSQLGRVDALLISHHEQLKNKVQELDARRQAVDPSKDQELYMEYNRSRWQEPANFDFEPCVGFFDTPEMSTEQDPRVYLQNRLIRCRARLGELQPLVESKRREVAGLENLKDAYEKQEGLGDPDEVMDNLFESLRQAFTLESEEALLVEEIECIRGAIGDDEGQARPHRFKPASFTIPTTCDYCGGTIWGIARQGFVCKPCGYTVHSKCEMKVPAECKSGPSTPSIIRSNTTKTNMSRSASTASSANQPRGYGRNLTATNTNTTTTTSSSSSAFSASSSPSMTSTTSLSPVGRMMYAFDATSPFELGVKQGEQVELIEDDEDSCGWIKVKSLETKKQGLVPTSYCDFGQDGSATEAIEPRANRNPEGGGGFVKALYDYDSQDAEEISLREGEVVELTPTGFGYGEGWCEGVKEGKVGIFPSNYVEHA</sequence>
<gene>
    <name evidence="1" type="ORF">IE53DRAFT_369667</name>
</gene>
<name>A0ACD0NUS7_9BASI</name>
<dbReference type="Proteomes" id="UP000245626">
    <property type="component" value="Unassembled WGS sequence"/>
</dbReference>
<accession>A0ACD0NUS7</accession>
<evidence type="ECO:0000313" key="1">
    <source>
        <dbReference type="EMBL" id="PWN49546.1"/>
    </source>
</evidence>
<organism evidence="1 2">
    <name type="scientific">Violaceomyces palustris</name>
    <dbReference type="NCBI Taxonomy" id="1673888"/>
    <lineage>
        <taxon>Eukaryota</taxon>
        <taxon>Fungi</taxon>
        <taxon>Dikarya</taxon>
        <taxon>Basidiomycota</taxon>
        <taxon>Ustilaginomycotina</taxon>
        <taxon>Ustilaginomycetes</taxon>
        <taxon>Violaceomycetales</taxon>
        <taxon>Violaceomycetaceae</taxon>
        <taxon>Violaceomyces</taxon>
    </lineage>
</organism>
<keyword evidence="2" id="KW-1185">Reference proteome</keyword>
<evidence type="ECO:0000313" key="2">
    <source>
        <dbReference type="Proteomes" id="UP000245626"/>
    </source>
</evidence>
<dbReference type="EMBL" id="KZ820035">
    <property type="protein sequence ID" value="PWN49546.1"/>
    <property type="molecule type" value="Genomic_DNA"/>
</dbReference>
<reference evidence="1 2" key="1">
    <citation type="journal article" date="2018" name="Mol. Biol. Evol.">
        <title>Broad Genomic Sampling Reveals a Smut Pathogenic Ancestry of the Fungal Clade Ustilaginomycotina.</title>
        <authorList>
            <person name="Kijpornyongpan T."/>
            <person name="Mondo S.J."/>
            <person name="Barry K."/>
            <person name="Sandor L."/>
            <person name="Lee J."/>
            <person name="Lipzen A."/>
            <person name="Pangilinan J."/>
            <person name="LaButti K."/>
            <person name="Hainaut M."/>
            <person name="Henrissat B."/>
            <person name="Grigoriev I.V."/>
            <person name="Spatafora J.W."/>
            <person name="Aime M.C."/>
        </authorList>
    </citation>
    <scope>NUCLEOTIDE SEQUENCE [LARGE SCALE GENOMIC DNA]</scope>
    <source>
        <strain evidence="1 2">SA 807</strain>
    </source>
</reference>
<proteinExistence type="predicted"/>
<protein>
    <submittedName>
        <fullName evidence="1">Uncharacterized protein</fullName>
    </submittedName>
</protein>